<accession>A0A1I8HI28</accession>
<dbReference type="SUPFAM" id="SSF56994">
    <property type="entry name" value="Insulin-like"/>
    <property type="match status" value="1"/>
</dbReference>
<feature type="signal peptide" evidence="2">
    <location>
        <begin position="1"/>
        <end position="37"/>
    </location>
</feature>
<dbReference type="WBParaSite" id="maker-uti_cns_0006296-snap-gene-0.16-mRNA-1">
    <property type="protein sequence ID" value="maker-uti_cns_0006296-snap-gene-0.16-mRNA-1"/>
    <property type="gene ID" value="maker-uti_cns_0006296-snap-gene-0.16"/>
</dbReference>
<evidence type="ECO:0000313" key="3">
    <source>
        <dbReference type="Proteomes" id="UP000095280"/>
    </source>
</evidence>
<dbReference type="AlphaFoldDB" id="A0A1I8HI28"/>
<name>A0A1I8HI28_9PLAT</name>
<dbReference type="Proteomes" id="UP000095280">
    <property type="component" value="Unplaced"/>
</dbReference>
<organism evidence="3 4">
    <name type="scientific">Macrostomum lignano</name>
    <dbReference type="NCBI Taxonomy" id="282301"/>
    <lineage>
        <taxon>Eukaryota</taxon>
        <taxon>Metazoa</taxon>
        <taxon>Spiralia</taxon>
        <taxon>Lophotrochozoa</taxon>
        <taxon>Platyhelminthes</taxon>
        <taxon>Rhabditophora</taxon>
        <taxon>Macrostomorpha</taxon>
        <taxon>Macrostomida</taxon>
        <taxon>Macrostomidae</taxon>
        <taxon>Macrostomum</taxon>
    </lineage>
</organism>
<feature type="chain" id="PRO_5009320190" evidence="2">
    <location>
        <begin position="38"/>
        <end position="200"/>
    </location>
</feature>
<reference evidence="4" key="1">
    <citation type="submission" date="2016-11" db="UniProtKB">
        <authorList>
            <consortium name="WormBaseParasite"/>
        </authorList>
    </citation>
    <scope>IDENTIFICATION</scope>
</reference>
<evidence type="ECO:0000313" key="4">
    <source>
        <dbReference type="WBParaSite" id="maker-uti_cns_0006296-snap-gene-0.16-mRNA-1"/>
    </source>
</evidence>
<protein>
    <submittedName>
        <fullName evidence="4">IlGF domain-containing protein</fullName>
    </submittedName>
</protein>
<keyword evidence="3" id="KW-1185">Reference proteome</keyword>
<evidence type="ECO:0000256" key="1">
    <source>
        <dbReference type="ARBA" id="ARBA00009034"/>
    </source>
</evidence>
<evidence type="ECO:0000256" key="2">
    <source>
        <dbReference type="SAM" id="SignalP"/>
    </source>
</evidence>
<dbReference type="InterPro" id="IPR022353">
    <property type="entry name" value="Insulin_CS"/>
</dbReference>
<dbReference type="InterPro" id="IPR036438">
    <property type="entry name" value="Insulin-like_sf"/>
</dbReference>
<dbReference type="PROSITE" id="PS00262">
    <property type="entry name" value="INSULIN"/>
    <property type="match status" value="1"/>
</dbReference>
<comment type="similarity">
    <text evidence="1">Belongs to the insulin family.</text>
</comment>
<sequence>SSTLVTVVCTGKSCSLGGGRLPLLLLLLALSAGAAMAEDARRVSRAVGPFDSYEEVSRESSSQPHAPHTILSDAASLKDPHDFFFQISLSPNSKIYKACGLPLMILMTRACRRHGGLYVPAKDPVLEEFGSLSKTTKMPPVGAGGVRNPCNRPDIGQRDPFLQCCCNYCSERTLRGFCSDDARHASQQLFLMARPGKRSN</sequence>
<proteinExistence type="inferred from homology"/>
<keyword evidence="2" id="KW-0732">Signal</keyword>